<organism evidence="1 2">
    <name type="scientific">Neophaeococcomyces mojaviensis</name>
    <dbReference type="NCBI Taxonomy" id="3383035"/>
    <lineage>
        <taxon>Eukaryota</taxon>
        <taxon>Fungi</taxon>
        <taxon>Dikarya</taxon>
        <taxon>Ascomycota</taxon>
        <taxon>Pezizomycotina</taxon>
        <taxon>Eurotiomycetes</taxon>
        <taxon>Chaetothyriomycetidae</taxon>
        <taxon>Chaetothyriales</taxon>
        <taxon>Chaetothyriales incertae sedis</taxon>
        <taxon>Neophaeococcomyces</taxon>
    </lineage>
</organism>
<comment type="caution">
    <text evidence="1">The sequence shown here is derived from an EMBL/GenBank/DDBJ whole genome shotgun (WGS) entry which is preliminary data.</text>
</comment>
<protein>
    <submittedName>
        <fullName evidence="1">Karyopherin</fullName>
    </submittedName>
</protein>
<evidence type="ECO:0000313" key="1">
    <source>
        <dbReference type="EMBL" id="KAJ9655638.1"/>
    </source>
</evidence>
<name>A0ACC3A5L5_9EURO</name>
<dbReference type="Proteomes" id="UP001172386">
    <property type="component" value="Unassembled WGS sequence"/>
</dbReference>
<evidence type="ECO:0000313" key="2">
    <source>
        <dbReference type="Proteomes" id="UP001172386"/>
    </source>
</evidence>
<proteinExistence type="predicted"/>
<reference evidence="1" key="1">
    <citation type="submission" date="2022-10" db="EMBL/GenBank/DDBJ databases">
        <title>Culturing micro-colonial fungi from biological soil crusts in the Mojave desert and describing Neophaeococcomyces mojavensis, and introducing the new genera and species Taxawa tesnikishii.</title>
        <authorList>
            <person name="Kurbessoian T."/>
            <person name="Stajich J.E."/>
        </authorList>
    </citation>
    <scope>NUCLEOTIDE SEQUENCE</scope>
    <source>
        <strain evidence="1">JES_112</strain>
    </source>
</reference>
<keyword evidence="2" id="KW-1185">Reference proteome</keyword>
<dbReference type="EMBL" id="JAPDRQ010000092">
    <property type="protein sequence ID" value="KAJ9655638.1"/>
    <property type="molecule type" value="Genomic_DNA"/>
</dbReference>
<accession>A0ACC3A5L5</accession>
<sequence>MAQANGVNGYTGSSSIANLDVSTIIQALEVVHNSASNNDNRRQASSYLEDLKQQSGIAEAGYTLASDTSQQPLVRHYGLSLLEHIVKHQSFALNEQSSAGLRQLVLQLSLTLENTPQPFIRNKIAALWVELTKRSWALDWFDLDEALQQLWTKSDIGKEFVLTVLENLSEDVFVREDSTAVLRDKDLNNAVVEIFTPSANYAGGLKIGGQRYHLRRGEEGWTSRIVALLNQCLQQGSKDKTVSRLCVAVLGTLRSVFTWIMTPAIVGANAMMAVCDALLHPDTDVILAAVDTLLAFYSRTRLEEVEVQALVHPLCHPNSAGVLEQVYGNSIVGPEDMLNPRYVISKKLAELLYHLTSWLTQYEPPKDTDTVPFLKLLVNVARHDSLIVSIAAIHSCDKLLQSSWRRTESVQACIQPMLQMAMQRIIAYDMLPRAEDEPAVMFVNEEIELYPERQGFYANYRRFCFSIIEAVSYVFLQDALEFILSAVDGELAEVTRIDQAEDMIHYTRLSANMLRADAMYSVIDGAFKGIDRWCHSNQQSDEQQTLIKRNELLGRVKEWSTRTLEQHRFRDPCITLRQIKTAVETSSRTLKSDTEFAFSVLQHIVTSFQTPPIDNTALSDAQSELQSYATGELRRLCSEHATYFVTFYDQLETKLEQITASNADPKVQMDLRSILLLLIEHAEGIDRAVRQERLRSFIEPLASAWQQREPELSTFDTYIRSQAFDQVGPFTARERANEQADWAVVALSSDAQPIQNAMTQAFQRLPLRDTRVLLSTSTDRLREGSETHAMVCEIWLPLLLPIVSNVLRLISYNHQLHDPSSWPNITSDQHTTIQRILRDRYWQSGISGGSMHDFHAHVKATKSTLEGFASSVRGRIRVNLENCYSIIHTLGRLGSHFYGINELPQMISTALLVSSSHLSPHHFGQLLSMLPKLIGECPAEDRGHFLTPVLSELLRQIDSKCTPEWDKIAQRASSSTSTQDQQEHDLAANGDLSDEMRDESVLRQMTYKAVNMVTLWIDPNRELKLSGSKRVVNHLSSSASMRDFILSSPTILEPLLLFCTHAISYKDTKSCATIVSSLHRFVAAFSTEVHLQGADAMAVREFISLEMMKASINSLNDGYFADYHGNVAILIAEIWLSFGLPAHIAATETSPAINRPAWTDTPRNVLLSIPGIDPAKVDRAARDLTDLGLAGSGRKFKAIILRLLENVRGVRVSELGKIDNKAERSGLLEKYKQRDALGMQGVEDEGRRNGESDGVDLGGVADMFA</sequence>
<gene>
    <name evidence="1" type="primary">MSN5</name>
    <name evidence="1" type="ORF">H2198_005536</name>
</gene>